<dbReference type="AlphaFoldDB" id="A0A653L5Z8"/>
<dbReference type="EMBL" id="CABWLC010000016">
    <property type="protein sequence ID" value="VXA86489.1"/>
    <property type="molecule type" value="Genomic_DNA"/>
</dbReference>
<sequence>MQIADRQPWAACFVIGLLFGDILLTGSADSGLEGTDKDGGIDPGVVEADVPVHMGAGGATGRTDSPDDAATWQALTELHIDLRHVAEHADEPLTVVDKDGIAIEEVVADQDHLACGRGLDRGAGADSEVEAGVGVALLAIEEATQAKRAGEGAVDRLVEHQVARLVGAEGLVSPGLLRQLAVDTCHILGERIDLTAVLELDVLLAVVLGGHGEAENTAITCGQLLGPKRVFERDADDGDPLVVFAHHQHGFVVIAGRGGSGRCAKRDHRNATRHRMVEQATDKTLGQG</sequence>
<dbReference type="Proteomes" id="UP000439123">
    <property type="component" value="Unassembled WGS sequence"/>
</dbReference>
<reference evidence="1 2" key="1">
    <citation type="submission" date="2019-10" db="EMBL/GenBank/DDBJ databases">
        <authorList>
            <person name="Karimi E."/>
        </authorList>
    </citation>
    <scope>NUCLEOTIDE SEQUENCE [LARGE SCALE GENOMIC DNA]</scope>
    <source>
        <strain evidence="1">Aeromonas sp. 8C</strain>
    </source>
</reference>
<organism evidence="1 2">
    <name type="scientific">Aeromonas veronii</name>
    <dbReference type="NCBI Taxonomy" id="654"/>
    <lineage>
        <taxon>Bacteria</taxon>
        <taxon>Pseudomonadati</taxon>
        <taxon>Pseudomonadota</taxon>
        <taxon>Gammaproteobacteria</taxon>
        <taxon>Aeromonadales</taxon>
        <taxon>Aeromonadaceae</taxon>
        <taxon>Aeromonas</taxon>
    </lineage>
</organism>
<evidence type="ECO:0000313" key="1">
    <source>
        <dbReference type="EMBL" id="VXA86489.1"/>
    </source>
</evidence>
<gene>
    <name evidence="1" type="ORF">AERO8C_30076</name>
</gene>
<protein>
    <submittedName>
        <fullName evidence="1">Uncharacterized protein</fullName>
    </submittedName>
</protein>
<evidence type="ECO:0000313" key="2">
    <source>
        <dbReference type="Proteomes" id="UP000439123"/>
    </source>
</evidence>
<accession>A0A653L5Z8</accession>
<name>A0A653L5Z8_AERVE</name>
<proteinExistence type="predicted"/>